<evidence type="ECO:0000313" key="2">
    <source>
        <dbReference type="Proteomes" id="UP001164539"/>
    </source>
</evidence>
<reference evidence="1 2" key="1">
    <citation type="journal article" date="2023" name="Science">
        <title>Complex scaffold remodeling in plant triterpene biosynthesis.</title>
        <authorList>
            <person name="De La Pena R."/>
            <person name="Hodgson H."/>
            <person name="Liu J.C."/>
            <person name="Stephenson M.J."/>
            <person name="Martin A.C."/>
            <person name="Owen C."/>
            <person name="Harkess A."/>
            <person name="Leebens-Mack J."/>
            <person name="Jimenez L.E."/>
            <person name="Osbourn A."/>
            <person name="Sattely E.S."/>
        </authorList>
    </citation>
    <scope>NUCLEOTIDE SEQUENCE [LARGE SCALE GENOMIC DNA]</scope>
    <source>
        <strain evidence="2">cv. JPN11</strain>
        <tissue evidence="1">Leaf</tissue>
    </source>
</reference>
<proteinExistence type="predicted"/>
<dbReference type="Proteomes" id="UP001164539">
    <property type="component" value="Chromosome 9"/>
</dbReference>
<keyword evidence="2" id="KW-1185">Reference proteome</keyword>
<name>A0ACC1XI66_MELAZ</name>
<comment type="caution">
    <text evidence="1">The sequence shown here is derived from an EMBL/GenBank/DDBJ whole genome shotgun (WGS) entry which is preliminary data.</text>
</comment>
<protein>
    <submittedName>
        <fullName evidence="1">Uncharacterized protein</fullName>
    </submittedName>
</protein>
<accession>A0ACC1XI66</accession>
<evidence type="ECO:0000313" key="1">
    <source>
        <dbReference type="EMBL" id="KAJ4710821.1"/>
    </source>
</evidence>
<dbReference type="EMBL" id="CM051402">
    <property type="protein sequence ID" value="KAJ4710821.1"/>
    <property type="molecule type" value="Genomic_DNA"/>
</dbReference>
<sequence>MWKWEERGERRQNSLIIDLTSPIIMCSKNPQQLKGSNFYSPLQQFCHYSTLSNHPGVLQLENPVCPTSINLPPPPSQPSRTLVNSTHQRGCACYSSPALYGHYRDKRRCLSLDRAWPGLIRPFSTPSFGRTSKKLEHLQYLSSSNE</sequence>
<gene>
    <name evidence="1" type="ORF">OWV82_016946</name>
</gene>
<organism evidence="1 2">
    <name type="scientific">Melia azedarach</name>
    <name type="common">Chinaberry tree</name>
    <dbReference type="NCBI Taxonomy" id="155640"/>
    <lineage>
        <taxon>Eukaryota</taxon>
        <taxon>Viridiplantae</taxon>
        <taxon>Streptophyta</taxon>
        <taxon>Embryophyta</taxon>
        <taxon>Tracheophyta</taxon>
        <taxon>Spermatophyta</taxon>
        <taxon>Magnoliopsida</taxon>
        <taxon>eudicotyledons</taxon>
        <taxon>Gunneridae</taxon>
        <taxon>Pentapetalae</taxon>
        <taxon>rosids</taxon>
        <taxon>malvids</taxon>
        <taxon>Sapindales</taxon>
        <taxon>Meliaceae</taxon>
        <taxon>Melia</taxon>
    </lineage>
</organism>